<organism evidence="2 3">
    <name type="scientific">Artemia franciscana</name>
    <name type="common">Brine shrimp</name>
    <name type="synonym">Artemia sanfranciscana</name>
    <dbReference type="NCBI Taxonomy" id="6661"/>
    <lineage>
        <taxon>Eukaryota</taxon>
        <taxon>Metazoa</taxon>
        <taxon>Ecdysozoa</taxon>
        <taxon>Arthropoda</taxon>
        <taxon>Crustacea</taxon>
        <taxon>Branchiopoda</taxon>
        <taxon>Anostraca</taxon>
        <taxon>Artemiidae</taxon>
        <taxon>Artemia</taxon>
    </lineage>
</organism>
<dbReference type="Proteomes" id="UP001187531">
    <property type="component" value="Unassembled WGS sequence"/>
</dbReference>
<feature type="compositionally biased region" description="Low complexity" evidence="1">
    <location>
        <begin position="1"/>
        <end position="13"/>
    </location>
</feature>
<feature type="compositionally biased region" description="Basic and acidic residues" evidence="1">
    <location>
        <begin position="176"/>
        <end position="194"/>
    </location>
</feature>
<proteinExistence type="predicted"/>
<dbReference type="EMBL" id="JAVRJZ010000004">
    <property type="protein sequence ID" value="KAK2723978.1"/>
    <property type="molecule type" value="Genomic_DNA"/>
</dbReference>
<feature type="compositionally biased region" description="Basic and acidic residues" evidence="1">
    <location>
        <begin position="236"/>
        <end position="252"/>
    </location>
</feature>
<evidence type="ECO:0000313" key="2">
    <source>
        <dbReference type="EMBL" id="KAK2723978.1"/>
    </source>
</evidence>
<feature type="region of interest" description="Disordered" evidence="1">
    <location>
        <begin position="236"/>
        <end position="292"/>
    </location>
</feature>
<dbReference type="InterPro" id="IPR009072">
    <property type="entry name" value="Histone-fold"/>
</dbReference>
<feature type="compositionally biased region" description="Acidic residues" evidence="1">
    <location>
        <begin position="492"/>
        <end position="503"/>
    </location>
</feature>
<dbReference type="AlphaFoldDB" id="A0AA88I9M2"/>
<feature type="compositionally biased region" description="Low complexity" evidence="1">
    <location>
        <begin position="376"/>
        <end position="385"/>
    </location>
</feature>
<sequence length="733" mass="81285">MDSSSSTSTGTGSDFVQNDDRTKKGAMKIGTGTKKGRKLSVQFATNKPLSPAQNLVLQAEINDLPEKVNDIEMALSSEESTIFIHVPEGNSIDVDASLVVEPRKSKRRFAKAPIEASPPKPQSSNRAAILPDNSDDSIIVPKRRGRRKAVAPEFPPEGTEALQKLLEGNRRNKKKQKEEKDGRSENQNEPRVPAEQEVVLPDNSDGSIIVPKRKGRRKVVAPEFPPEGIEALKKLLEENRRKKMNQENEKDGCSTGRNEPNVPLEREASPNQPHMEAEEIRNSSEMEQPQNLLLMSLAQPENTDTAVTIPFIPIAPEYSSIPVDPLHETHPSKKSSKIPVATKRSSKMTAGQGKTPVKTKRPKKSLPYTKKRKNSKSPNKPAPKNNDVEMAAQFADGTSAGPVSVIEDDDGTRDDAPAVSQTDDDGSSISQEYVSIVEDQHQSKLLSKPGVTSNTSGLSHIGRNVEHPNEEGEGTLPMDADVGIENDSVFTDIEDSNDGENEPDLDRINEEEVEEDRTENIAATVSNKSLFGAAQRVRSAVTTNQVIDTPGPSRLSRNVAIGKPNVSIQNVFNRLTPKKRQQRGRRLRKTGSKNANDFVYNRAFITKLAKFFTQTAISKESVDVLHAASNRIFNNLMEDVQSFMDEKGEGAFQDWTHVYEFLRRQDIVADYQQYCGLIHRHLDYQKSRLLIPSVVDGVTVPKYDPKIIENIDVTLNETRGRRVQTSLDESEDD</sequence>
<dbReference type="GO" id="GO:0046982">
    <property type="term" value="F:protein heterodimerization activity"/>
    <property type="evidence" value="ECO:0007669"/>
    <property type="project" value="InterPro"/>
</dbReference>
<reference evidence="2" key="1">
    <citation type="submission" date="2023-07" db="EMBL/GenBank/DDBJ databases">
        <title>Chromosome-level genome assembly of Artemia franciscana.</title>
        <authorList>
            <person name="Jo E."/>
        </authorList>
    </citation>
    <scope>NUCLEOTIDE SEQUENCE</scope>
    <source>
        <tissue evidence="2">Whole body</tissue>
    </source>
</reference>
<evidence type="ECO:0000313" key="3">
    <source>
        <dbReference type="Proteomes" id="UP001187531"/>
    </source>
</evidence>
<keyword evidence="3" id="KW-1185">Reference proteome</keyword>
<protein>
    <submittedName>
        <fullName evidence="2">Uncharacterized protein</fullName>
    </submittedName>
</protein>
<name>A0AA88I9M2_ARTSF</name>
<comment type="caution">
    <text evidence="2">The sequence shown here is derived from an EMBL/GenBank/DDBJ whole genome shotgun (WGS) entry which is preliminary data.</text>
</comment>
<feature type="compositionally biased region" description="Basic residues" evidence="1">
    <location>
        <begin position="357"/>
        <end position="375"/>
    </location>
</feature>
<gene>
    <name evidence="2" type="ORF">QYM36_002348</name>
</gene>
<evidence type="ECO:0000256" key="1">
    <source>
        <dbReference type="SAM" id="MobiDB-lite"/>
    </source>
</evidence>
<feature type="compositionally biased region" description="Basic and acidic residues" evidence="1">
    <location>
        <begin position="275"/>
        <end position="284"/>
    </location>
</feature>
<feature type="region of interest" description="Disordered" evidence="1">
    <location>
        <begin position="108"/>
        <end position="221"/>
    </location>
</feature>
<dbReference type="Gene3D" id="1.10.20.10">
    <property type="entry name" value="Histone, subunit A"/>
    <property type="match status" value="1"/>
</dbReference>
<feature type="region of interest" description="Disordered" evidence="1">
    <location>
        <begin position="317"/>
        <end position="472"/>
    </location>
</feature>
<feature type="region of interest" description="Disordered" evidence="1">
    <location>
        <begin position="1"/>
        <end position="36"/>
    </location>
</feature>
<feature type="region of interest" description="Disordered" evidence="1">
    <location>
        <begin position="492"/>
        <end position="518"/>
    </location>
</feature>
<accession>A0AA88I9M2</accession>